<sequence length="79" mass="8717">MATIGATLDALMERLKQGLARWEQELARMEAARNEVGEDVDPTAVERLDALGKIGFSLGGENGRHSLAMFQPWRISFEG</sequence>
<proteinExistence type="predicted"/>
<evidence type="ECO:0000313" key="2">
    <source>
        <dbReference type="EMBL" id="KAK9168450.1"/>
    </source>
</evidence>
<reference evidence="2 3" key="1">
    <citation type="submission" date="2024-01" db="EMBL/GenBank/DDBJ databases">
        <title>Genome assemblies of Stephania.</title>
        <authorList>
            <person name="Yang L."/>
        </authorList>
    </citation>
    <scope>NUCLEOTIDE SEQUENCE [LARGE SCALE GENOMIC DNA]</scope>
    <source>
        <strain evidence="2">YNDBR</strain>
        <tissue evidence="2">Leaf</tissue>
    </source>
</reference>
<feature type="coiled-coil region" evidence="1">
    <location>
        <begin position="12"/>
        <end position="39"/>
    </location>
</feature>
<dbReference type="AlphaFoldDB" id="A0AAP0LF34"/>
<gene>
    <name evidence="2" type="ORF">Syun_000590</name>
</gene>
<evidence type="ECO:0000256" key="1">
    <source>
        <dbReference type="SAM" id="Coils"/>
    </source>
</evidence>
<keyword evidence="3" id="KW-1185">Reference proteome</keyword>
<protein>
    <submittedName>
        <fullName evidence="2">Uncharacterized protein</fullName>
    </submittedName>
</protein>
<keyword evidence="1" id="KW-0175">Coiled coil</keyword>
<accession>A0AAP0LF34</accession>
<evidence type="ECO:0000313" key="3">
    <source>
        <dbReference type="Proteomes" id="UP001420932"/>
    </source>
</evidence>
<name>A0AAP0LF34_9MAGN</name>
<organism evidence="2 3">
    <name type="scientific">Stephania yunnanensis</name>
    <dbReference type="NCBI Taxonomy" id="152371"/>
    <lineage>
        <taxon>Eukaryota</taxon>
        <taxon>Viridiplantae</taxon>
        <taxon>Streptophyta</taxon>
        <taxon>Embryophyta</taxon>
        <taxon>Tracheophyta</taxon>
        <taxon>Spermatophyta</taxon>
        <taxon>Magnoliopsida</taxon>
        <taxon>Ranunculales</taxon>
        <taxon>Menispermaceae</taxon>
        <taxon>Menispermoideae</taxon>
        <taxon>Cissampelideae</taxon>
        <taxon>Stephania</taxon>
    </lineage>
</organism>
<dbReference type="EMBL" id="JBBNAF010000001">
    <property type="protein sequence ID" value="KAK9168450.1"/>
    <property type="molecule type" value="Genomic_DNA"/>
</dbReference>
<dbReference type="Proteomes" id="UP001420932">
    <property type="component" value="Unassembled WGS sequence"/>
</dbReference>
<comment type="caution">
    <text evidence="2">The sequence shown here is derived from an EMBL/GenBank/DDBJ whole genome shotgun (WGS) entry which is preliminary data.</text>
</comment>